<dbReference type="STRING" id="502025.Hoch_2699"/>
<dbReference type="KEGG" id="hoh:Hoch_2699"/>
<protein>
    <submittedName>
        <fullName evidence="2">Abortive phage infection</fullName>
    </submittedName>
</protein>
<evidence type="ECO:0000313" key="3">
    <source>
        <dbReference type="Proteomes" id="UP000001880"/>
    </source>
</evidence>
<dbReference type="RefSeq" id="WP_012827837.1">
    <property type="nucleotide sequence ID" value="NC_013440.1"/>
</dbReference>
<evidence type="ECO:0000313" key="2">
    <source>
        <dbReference type="EMBL" id="ACY15229.1"/>
    </source>
</evidence>
<sequence length="571" mass="64214">MNINAGIIAQQVRGIAQRSRTALEKDLGPLDDTRARSVAFVLLCVKSMLALSEEEALQRLTEGGNDFGVDAIDVSDIADSEFVVTLFQGKYHHENLTGTRNFPQSGVEKTIQAVRLLFNPHQKLPVNPRLEARLEEIRSLILDGHLPRVRVLLCSNGASWKVPETQALIDAAAFGDRVTFQHVSHETLVRVLGSAQPINDSIQFNGKLLVEDVAYVRVLIGKVPIVEIARLMESHGDRLLDRNVRRYLGLTGNRVNRRIHATLQDEGERAYFFFYNNGITLVCERFDYNSLQPEHHKVLVSGLQIINGAQTSKTIELALRQLKDEGADALSGLEQAHVLVRLYQVPNRAPGEVGPDTQQITYATNNQNPVELRDLRSGDERQRRLEQGMRALGYEYRRQRSDAALTSRDISLAIAAEAVLAVWRERPQRAKFRGGDHFNAFYDEIFTEDLNAAQVVISVLLFRFAENKRKRPPAGAPEFIRYASYFVAMLMGRMLLADLGVERRAVDHRCFEKAHSLIGERAEIYFERAMEQITSALAQLYGGQDISAHRLAATFRRGDLFDYLDPSSQGA</sequence>
<dbReference type="eggNOG" id="ENOG502Z7VT">
    <property type="taxonomic scope" value="Bacteria"/>
</dbReference>
<name>D0LN52_HALO1</name>
<reference evidence="2 3" key="1">
    <citation type="journal article" date="2010" name="Stand. Genomic Sci.">
        <title>Complete genome sequence of Haliangium ochraceum type strain (SMP-2).</title>
        <authorList>
            <consortium name="US DOE Joint Genome Institute (JGI-PGF)"/>
            <person name="Ivanova N."/>
            <person name="Daum C."/>
            <person name="Lang E."/>
            <person name="Abt B."/>
            <person name="Kopitz M."/>
            <person name="Saunders E."/>
            <person name="Lapidus A."/>
            <person name="Lucas S."/>
            <person name="Glavina Del Rio T."/>
            <person name="Nolan M."/>
            <person name="Tice H."/>
            <person name="Copeland A."/>
            <person name="Cheng J.F."/>
            <person name="Chen F."/>
            <person name="Bruce D."/>
            <person name="Goodwin L."/>
            <person name="Pitluck S."/>
            <person name="Mavromatis K."/>
            <person name="Pati A."/>
            <person name="Mikhailova N."/>
            <person name="Chen A."/>
            <person name="Palaniappan K."/>
            <person name="Land M."/>
            <person name="Hauser L."/>
            <person name="Chang Y.J."/>
            <person name="Jeffries C.D."/>
            <person name="Detter J.C."/>
            <person name="Brettin T."/>
            <person name="Rohde M."/>
            <person name="Goker M."/>
            <person name="Bristow J."/>
            <person name="Markowitz V."/>
            <person name="Eisen J.A."/>
            <person name="Hugenholtz P."/>
            <person name="Kyrpides N.C."/>
            <person name="Klenk H.P."/>
        </authorList>
    </citation>
    <scope>NUCLEOTIDE SEQUENCE [LARGE SCALE GENOMIC DNA]</scope>
    <source>
        <strain evidence="3">DSM 14365 / CIP 107738 / JCM 11303 / AJ 13395 / SMP-2</strain>
    </source>
</reference>
<dbReference type="Proteomes" id="UP000001880">
    <property type="component" value="Chromosome"/>
</dbReference>
<organism evidence="2 3">
    <name type="scientific">Haliangium ochraceum (strain DSM 14365 / JCM 11303 / SMP-2)</name>
    <dbReference type="NCBI Taxonomy" id="502025"/>
    <lineage>
        <taxon>Bacteria</taxon>
        <taxon>Pseudomonadati</taxon>
        <taxon>Myxococcota</taxon>
        <taxon>Polyangia</taxon>
        <taxon>Haliangiales</taxon>
        <taxon>Kofleriaceae</taxon>
        <taxon>Haliangium</taxon>
    </lineage>
</organism>
<evidence type="ECO:0000259" key="1">
    <source>
        <dbReference type="Pfam" id="PF10592"/>
    </source>
</evidence>
<gene>
    <name evidence="2" type="ordered locus">Hoch_2699</name>
</gene>
<dbReference type="OrthoDB" id="9806213at2"/>
<dbReference type="InterPro" id="IPR018891">
    <property type="entry name" value="AIPR_C"/>
</dbReference>
<dbReference type="AlphaFoldDB" id="D0LN52"/>
<dbReference type="Pfam" id="PF10592">
    <property type="entry name" value="AIPR"/>
    <property type="match status" value="1"/>
</dbReference>
<proteinExistence type="predicted"/>
<dbReference type="EMBL" id="CP001804">
    <property type="protein sequence ID" value="ACY15229.1"/>
    <property type="molecule type" value="Genomic_DNA"/>
</dbReference>
<feature type="domain" description="Abortive phage infection protein C-terminal" evidence="1">
    <location>
        <begin position="240"/>
        <end position="506"/>
    </location>
</feature>
<accession>D0LN52</accession>
<dbReference type="HOGENOM" id="CLU_480374_0_0_7"/>
<keyword evidence="3" id="KW-1185">Reference proteome</keyword>